<dbReference type="SUPFAM" id="SSF50729">
    <property type="entry name" value="PH domain-like"/>
    <property type="match status" value="1"/>
</dbReference>
<feature type="repeat" description="RCC1" evidence="6">
    <location>
        <begin position="248"/>
        <end position="308"/>
    </location>
</feature>
<evidence type="ECO:0000256" key="2">
    <source>
        <dbReference type="ARBA" id="ARBA00022737"/>
    </source>
</evidence>
<dbReference type="InterPro" id="IPR000306">
    <property type="entry name" value="Znf_FYVE"/>
</dbReference>
<dbReference type="Gene3D" id="3.30.40.10">
    <property type="entry name" value="Zinc/RING finger domain, C3HC4 (zinc finger)"/>
    <property type="match status" value="1"/>
</dbReference>
<gene>
    <name evidence="9" type="ORF">ACA1_216820</name>
</gene>
<evidence type="ECO:0000256" key="4">
    <source>
        <dbReference type="ARBA" id="ARBA00022833"/>
    </source>
</evidence>
<dbReference type="InterPro" id="IPR009091">
    <property type="entry name" value="RCC1/BLIP-II"/>
</dbReference>
<dbReference type="Pfam" id="PF00415">
    <property type="entry name" value="RCC1"/>
    <property type="match status" value="1"/>
</dbReference>
<evidence type="ECO:0000256" key="1">
    <source>
        <dbReference type="ARBA" id="ARBA00022723"/>
    </source>
</evidence>
<dbReference type="PROSITE" id="PS50012">
    <property type="entry name" value="RCC1_3"/>
    <property type="match status" value="5"/>
</dbReference>
<dbReference type="KEGG" id="acan:ACA1_216820"/>
<dbReference type="InterPro" id="IPR017455">
    <property type="entry name" value="Znf_FYVE-rel"/>
</dbReference>
<feature type="transmembrane region" description="Helical" evidence="7">
    <location>
        <begin position="278"/>
        <end position="306"/>
    </location>
</feature>
<dbReference type="CDD" id="cd13365">
    <property type="entry name" value="PH_PLC_plant-like"/>
    <property type="match status" value="1"/>
</dbReference>
<dbReference type="AlphaFoldDB" id="L8GQA0"/>
<dbReference type="GeneID" id="14915818"/>
<dbReference type="OrthoDB" id="13570at2759"/>
<keyword evidence="7" id="KW-1133">Transmembrane helix</keyword>
<dbReference type="SUPFAM" id="SSF50985">
    <property type="entry name" value="RCC1/BLIP-II"/>
    <property type="match status" value="2"/>
</dbReference>
<keyword evidence="4" id="KW-0862">Zinc</keyword>
<accession>L8GQA0</accession>
<evidence type="ECO:0000256" key="3">
    <source>
        <dbReference type="ARBA" id="ARBA00022771"/>
    </source>
</evidence>
<dbReference type="Gene3D" id="2.130.10.30">
    <property type="entry name" value="Regulator of chromosome condensation 1/beta-lactamase-inhibitor protein II"/>
    <property type="match status" value="3"/>
</dbReference>
<dbReference type="InterPro" id="IPR000408">
    <property type="entry name" value="Reg_chr_condens"/>
</dbReference>
<feature type="repeat" description="RCC1" evidence="6">
    <location>
        <begin position="301"/>
        <end position="350"/>
    </location>
</feature>
<dbReference type="VEuPathDB" id="AmoebaDB:ACA1_216820"/>
<evidence type="ECO:0000259" key="8">
    <source>
        <dbReference type="PROSITE" id="PS50178"/>
    </source>
</evidence>
<dbReference type="InterPro" id="IPR001849">
    <property type="entry name" value="PH_domain"/>
</dbReference>
<dbReference type="RefSeq" id="XP_004337163.1">
    <property type="nucleotide sequence ID" value="XM_004337115.1"/>
</dbReference>
<dbReference type="Proteomes" id="UP000011083">
    <property type="component" value="Unassembled WGS sequence"/>
</dbReference>
<dbReference type="InterPro" id="IPR011993">
    <property type="entry name" value="PH-like_dom_sf"/>
</dbReference>
<dbReference type="Gene3D" id="2.30.29.30">
    <property type="entry name" value="Pleckstrin-homology domain (PH domain)/Phosphotyrosine-binding domain (PTB)"/>
    <property type="match status" value="1"/>
</dbReference>
<keyword evidence="7" id="KW-0472">Membrane</keyword>
<evidence type="ECO:0000256" key="6">
    <source>
        <dbReference type="PROSITE-ProRule" id="PRU00235"/>
    </source>
</evidence>
<feature type="repeat" description="RCC1" evidence="6">
    <location>
        <begin position="359"/>
        <end position="410"/>
    </location>
</feature>
<keyword evidence="7" id="KW-0812">Transmembrane</keyword>
<dbReference type="PROSITE" id="PS50178">
    <property type="entry name" value="ZF_FYVE"/>
    <property type="match status" value="1"/>
</dbReference>
<feature type="repeat" description="RCC1" evidence="6">
    <location>
        <begin position="197"/>
        <end position="247"/>
    </location>
</feature>
<dbReference type="SMART" id="SM00064">
    <property type="entry name" value="FYVE"/>
    <property type="match status" value="1"/>
</dbReference>
<dbReference type="Pfam" id="PF16457">
    <property type="entry name" value="PH_12"/>
    <property type="match status" value="1"/>
</dbReference>
<feature type="domain" description="FYVE-type" evidence="8">
    <location>
        <begin position="503"/>
        <end position="563"/>
    </location>
</feature>
<evidence type="ECO:0000313" key="10">
    <source>
        <dbReference type="Proteomes" id="UP000011083"/>
    </source>
</evidence>
<evidence type="ECO:0000256" key="7">
    <source>
        <dbReference type="SAM" id="Phobius"/>
    </source>
</evidence>
<dbReference type="EMBL" id="KB008036">
    <property type="protein sequence ID" value="ELR15150.1"/>
    <property type="molecule type" value="Genomic_DNA"/>
</dbReference>
<evidence type="ECO:0000256" key="5">
    <source>
        <dbReference type="PROSITE-ProRule" id="PRU00091"/>
    </source>
</evidence>
<dbReference type="InterPro" id="IPR013083">
    <property type="entry name" value="Znf_RING/FYVE/PHD"/>
</dbReference>
<dbReference type="PANTHER" id="PTHR22872:SF2">
    <property type="entry name" value="INHIBITOR OF BRUTON TYROSINE KINASE"/>
    <property type="match status" value="1"/>
</dbReference>
<keyword evidence="10" id="KW-1185">Reference proteome</keyword>
<keyword evidence="3 5" id="KW-0863">Zinc-finger</keyword>
<feature type="repeat" description="RCC1" evidence="6">
    <location>
        <begin position="446"/>
        <end position="498"/>
    </location>
</feature>
<dbReference type="OMA" id="HNISCGN"/>
<keyword evidence="2" id="KW-0677">Repeat</keyword>
<organism evidence="9 10">
    <name type="scientific">Acanthamoeba castellanii (strain ATCC 30010 / Neff)</name>
    <dbReference type="NCBI Taxonomy" id="1257118"/>
    <lineage>
        <taxon>Eukaryota</taxon>
        <taxon>Amoebozoa</taxon>
        <taxon>Discosea</taxon>
        <taxon>Longamoebia</taxon>
        <taxon>Centramoebida</taxon>
        <taxon>Acanthamoebidae</taxon>
        <taxon>Acanthamoeba</taxon>
    </lineage>
</organism>
<evidence type="ECO:0000313" key="9">
    <source>
        <dbReference type="EMBL" id="ELR15150.1"/>
    </source>
</evidence>
<keyword evidence="1" id="KW-0479">Metal-binding</keyword>
<protein>
    <submittedName>
        <fullName evidence="9">Regulator of chromosome condensation (RCC1) repeat domain containing protein</fullName>
    </submittedName>
</protein>
<dbReference type="SUPFAM" id="SSF57903">
    <property type="entry name" value="FYVE/PHD zinc finger"/>
    <property type="match status" value="1"/>
</dbReference>
<dbReference type="InterPro" id="IPR011011">
    <property type="entry name" value="Znf_FYVE_PHD"/>
</dbReference>
<dbReference type="GO" id="GO:0008270">
    <property type="term" value="F:zinc ion binding"/>
    <property type="evidence" value="ECO:0007669"/>
    <property type="project" value="UniProtKB-KW"/>
</dbReference>
<dbReference type="PANTHER" id="PTHR22872">
    <property type="entry name" value="BTK-BINDING PROTEIN-RELATED"/>
    <property type="match status" value="1"/>
</dbReference>
<dbReference type="STRING" id="1257118.L8GQA0"/>
<dbReference type="InterPro" id="IPR058923">
    <property type="entry name" value="RCC1-like_dom"/>
</dbReference>
<dbReference type="PRINTS" id="PR00633">
    <property type="entry name" value="RCCNDNSATION"/>
</dbReference>
<sequence>MEEKQDEGVSPREAIALMKRGCSFLKCGSRGSPHFRELKLSGDLTTLSWTSPKKTSNQSTIDEIRIGQNTPVFKKNRKPEYENVSFSIIYGDKTLDLVSKNVRERDIWVQGLKVLTLEPHLLSEVDSVATDEEKVSVKFKGKRTIVEKREVSNDNGRVGHGDEEDHKVPRVVEALLGKDVRGIACGAAHTAAWNGAGVLYTWGAGQGRLGHDHERDRFIPLEVSALGGKKVVQAACGYAHTAAITDAGRVYTWGQGKGGVLGHGDESACSTPREVASLALQVIVVVIVVVVVAAVVAGGSGTVYAWGGNEKGQLGFGDRTPRMSPALLADLSSISRIACTYLQSNLPVKRRHRARQLMMRMWTWGDGASGQLGHGTEEEELVPRQVMALEQVNIIAVAAGKAHTAALTSQGEVWTWGDGSDGQLGHGAAILRYCKPLLIESLKDSGHLYAWGNSRRGALGGGLAEEVVSVPRAVEAMEGKKVKAVACGKRHCAALVLHAWIPDEESTLCMACKAPFTMIRRRHHCRNCGGLFCGSCSSKRIALLDAGFASPVRVCDRCHSSRTSTG</sequence>
<dbReference type="Pfam" id="PF01363">
    <property type="entry name" value="FYVE"/>
    <property type="match status" value="1"/>
</dbReference>
<reference evidence="9 10" key="1">
    <citation type="journal article" date="2013" name="Genome Biol.">
        <title>Genome of Acanthamoeba castellanii highlights extensive lateral gene transfer and early evolution of tyrosine kinase signaling.</title>
        <authorList>
            <person name="Clarke M."/>
            <person name="Lohan A.J."/>
            <person name="Liu B."/>
            <person name="Lagkouvardos I."/>
            <person name="Roy S."/>
            <person name="Zafar N."/>
            <person name="Bertelli C."/>
            <person name="Schilde C."/>
            <person name="Kianianmomeni A."/>
            <person name="Burglin T.R."/>
            <person name="Frech C."/>
            <person name="Turcotte B."/>
            <person name="Kopec K.O."/>
            <person name="Synnott J.M."/>
            <person name="Choo C."/>
            <person name="Paponov I."/>
            <person name="Finkler A."/>
            <person name="Soon Heng Tan C."/>
            <person name="Hutchins A.P."/>
            <person name="Weinmeier T."/>
            <person name="Rattei T."/>
            <person name="Chu J.S."/>
            <person name="Gimenez G."/>
            <person name="Irimia M."/>
            <person name="Rigden D.J."/>
            <person name="Fitzpatrick D.A."/>
            <person name="Lorenzo-Morales J."/>
            <person name="Bateman A."/>
            <person name="Chiu C.H."/>
            <person name="Tang P."/>
            <person name="Hegemann P."/>
            <person name="Fromm H."/>
            <person name="Raoult D."/>
            <person name="Greub G."/>
            <person name="Miranda-Saavedra D."/>
            <person name="Chen N."/>
            <person name="Nash P."/>
            <person name="Ginger M.L."/>
            <person name="Horn M."/>
            <person name="Schaap P."/>
            <person name="Caler L."/>
            <person name="Loftus B."/>
        </authorList>
    </citation>
    <scope>NUCLEOTIDE SEQUENCE [LARGE SCALE GENOMIC DNA]</scope>
    <source>
        <strain evidence="9 10">Neff</strain>
    </source>
</reference>
<dbReference type="InterPro" id="IPR051625">
    <property type="entry name" value="Signaling_Regulatory_Domain"/>
</dbReference>
<name>L8GQA0_ACACF</name>
<proteinExistence type="predicted"/>
<dbReference type="Pfam" id="PF25390">
    <property type="entry name" value="WD40_RLD"/>
    <property type="match status" value="1"/>
</dbReference>